<dbReference type="Pfam" id="PF13329">
    <property type="entry name" value="ATG2_CAD"/>
    <property type="match status" value="1"/>
</dbReference>
<comment type="catalytic activity">
    <reaction evidence="10">
        <text>a 1,2-diacyl-sn-glycero-3-phospho-L-serine(in) = a 1,2-diacyl-sn-glycero-3-phospho-L-serine(out)</text>
        <dbReference type="Rhea" id="RHEA:38663"/>
        <dbReference type="ChEBI" id="CHEBI:57262"/>
    </reaction>
</comment>
<keyword evidence="5" id="KW-0813">Transport</keyword>
<feature type="compositionally biased region" description="Polar residues" evidence="13">
    <location>
        <begin position="551"/>
        <end position="562"/>
    </location>
</feature>
<evidence type="ECO:0000256" key="4">
    <source>
        <dbReference type="ARBA" id="ARBA00018070"/>
    </source>
</evidence>
<feature type="region of interest" description="Disordered" evidence="13">
    <location>
        <begin position="329"/>
        <end position="382"/>
    </location>
</feature>
<dbReference type="EMBL" id="JASGXD010000011">
    <property type="protein sequence ID" value="KAK6002849.1"/>
    <property type="molecule type" value="Genomic_DNA"/>
</dbReference>
<feature type="region of interest" description="Disordered" evidence="13">
    <location>
        <begin position="1608"/>
        <end position="1627"/>
    </location>
</feature>
<sequence length="2053" mass="225721">MASWMPAYFQKRLLRTALSRIALLDVDSLDLDSLGVKIGRTSTVELKNVGLHVQELSALLQLPPNLRLQIARVLSLRLTVPANFFQQSIVAEVDGIEVQVIADVPASPHDNVADTKVPDHRKTNRRIHSPSSPYHDSGGLPSTQKLAQSILLEEPAEEKQELEARYMAKSSLSDTNDDLGTGTSLGLPAIIATFLQGIVDRVQVRIKDVNIRLSLHDSTLEASPMTFVAHLADVHVNAAVPHVADKDRDHQESAGKRRQISLNGLSVHFLREERYAHTRTSVADLFASYTSSSTSKKESRQSNKTSEQEPALVESGVLPHMNFPAHAYLSDSDHESLPDEMTQSTASFDIRPGEDNISWASRRSRGSSDHDQIWSSFAPEDDRSASELLQDLSSSVFMSTIDARDSSSVMSQSTIGQSFISAQAPQTASSSKFLRHSVDLSSDRENEDVTDSADASTTPASPSLEPDNGPDLTESVVYSHAEAESMYMSAVGQESGSPNLKTMPGGWNSVIEDEDSDPPFLSQHLGEQPGYDSEDRAPTPTLRDQSPGLERQSTTEAQDPTNTSFTYVAKEILVMHELKIGICEFPRASTKVYGVEDSFSQSSMTTSSFQQAPGAFSIYAGSGRPSVRFNAPPTADAAIVPEEGETTHTTIELEVTPITLQLDASTIRSLIILAEIAKSPSQTSTPRRSSDQNDASVDQSLPGLSLRLESFCVSLFEDLPETSAELVNVSAWRPEPYPDHDKRALLQLQLQRLDLEIDNHPPPAEVRLKIGDFTFTAGTNDILSFDLTKRQSEQKGAQLAITATSTTRTTLQGQSVRRIEAELLPLRINLDLVKFDEDFDTLGGIIGVVEMGSSLFSSGYFSSRQEASTPPRRGVRFQESVLDQSTAPETKFNARLERIDMTLSSKSCSVELQATTTKVVHRQSGVIVGIEKVSLALPTSDTLAIPSNLDITVKQTKLVYTFLPSQQDLSRLISLVTPSKNKYENDDDILIDTLLRQRRKGSVLNVHASFFQTYVHQWDFIPHLQSLGEELSKLSAVTKYLPEDDAPGLLFLVKLANTKLALPVNDRFGLLDVSLVNLQIAHVGLPALSALSAGTISISSTKGQEIVHEMLPGACTEDYPTLMVRMVGDEVEPVVKMKLFNICVEYDVPTLLSLTNTETASEVEQKVQDLTASALDIPSLELKKTSRPGTAGSRSSESANKKLAIDVLLHGCGLGLQPQDLESKGLLLLKDTKFGTSLPPNESFEAVLNIRQATFYVVDHEILPSAEGPVYPTSSSQPNHSLHLQTYLLDKGYVAVSSIRSAQATLCVLEEGPSHDRFIDVELRDEFFLLETCADSTQTLIAVLNGLSPPALANTDPKFRPQPDTGLMTLDDMVNSFSGEAFVKPGPAPSALFDAEIDLPLSEEDSLMVGSDTALNLYEPVDEGMGFEDGDFDSAGNLQSDTVESLLEQDPFEMTSSPQFGDDALLRNLRKELGGSSVATPAVVKPFYQNDRQLDKIYGGSRALGEAHEQQRRFPVQVRVREVNIIWNLYDGYDWRRTRETITQAVEKVEMKLEERKSNRRRSNTFEDDAETVIGDCLFNSIYIGVPSAREPTDLRHSISNLINQGNEAASETESYATTGISKPSQADISRQKRLRKKRLRLQRGASHKLGFELKGVSVDFLVHPPGSGEVESSVDVRVTNFEIFDHVPTSTWKKFLTLHSDKKNMREMMKPMIHLELLNVRPVPDLVATEMTIRASVLPLRLHVDQDALEFMTRFFDFKDDTSKPPDATAEPPFIQRLEVNTVDLCLDYKPKKVDYVGLRGGRMSEFKNFVTLEKADIKLKHAIIYGLRGFDTLHDTLSDIWTPDVIHNQLRGVLAGIGMTRPLVELGMGIRDIVAVPVAEIRKDGFKVRSVQKGAVKALSTTSSGFARLIAKVAIGTGTRLQEVEDMLSPGQRPHSNPGLSNVEEEYEELEPRQFSNYADQPLGVLQGLHSARRYLERDLTTARDAIIAVQGDFMASGTAAGAVQAVVRHAPTILLQPVIGVSRAVGQTFKGVGNQVDRDHIKKSEDVSLP</sequence>
<name>A0ABR0TEK6_AURPU</name>
<dbReference type="Proteomes" id="UP001341245">
    <property type="component" value="Unassembled WGS sequence"/>
</dbReference>
<keyword evidence="15" id="KW-1185">Reference proteome</keyword>
<feature type="region of interest" description="Disordered" evidence="13">
    <location>
        <begin position="491"/>
        <end position="562"/>
    </location>
</feature>
<keyword evidence="8" id="KW-0445">Lipid transport</keyword>
<keyword evidence="9" id="KW-0472">Membrane</keyword>
<evidence type="ECO:0000256" key="11">
    <source>
        <dbReference type="ARBA" id="ARBA00024615"/>
    </source>
</evidence>
<evidence type="ECO:0000256" key="6">
    <source>
        <dbReference type="ARBA" id="ARBA00022824"/>
    </source>
</evidence>
<evidence type="ECO:0000256" key="3">
    <source>
        <dbReference type="ARBA" id="ARBA00009714"/>
    </source>
</evidence>
<organism evidence="14 15">
    <name type="scientific">Aureobasidium pullulans</name>
    <name type="common">Black yeast</name>
    <name type="synonym">Pullularia pullulans</name>
    <dbReference type="NCBI Taxonomy" id="5580"/>
    <lineage>
        <taxon>Eukaryota</taxon>
        <taxon>Fungi</taxon>
        <taxon>Dikarya</taxon>
        <taxon>Ascomycota</taxon>
        <taxon>Pezizomycotina</taxon>
        <taxon>Dothideomycetes</taxon>
        <taxon>Dothideomycetidae</taxon>
        <taxon>Dothideales</taxon>
        <taxon>Saccotheciaceae</taxon>
        <taxon>Aureobasidium</taxon>
    </lineage>
</organism>
<reference evidence="14 15" key="1">
    <citation type="submission" date="2023-11" db="EMBL/GenBank/DDBJ databases">
        <title>Draft genome sequence and annotation of the polyextremotolerant black yeast-like fungus Aureobasidium pullulans NRRL 62042.</title>
        <authorList>
            <person name="Dielentheis-Frenken M.R.E."/>
            <person name="Wibberg D."/>
            <person name="Blank L.M."/>
            <person name="Tiso T."/>
        </authorList>
    </citation>
    <scope>NUCLEOTIDE SEQUENCE [LARGE SCALE GENOMIC DNA]</scope>
    <source>
        <strain evidence="14 15">NRRL 62042</strain>
    </source>
</reference>
<evidence type="ECO:0000256" key="8">
    <source>
        <dbReference type="ARBA" id="ARBA00023055"/>
    </source>
</evidence>
<evidence type="ECO:0000256" key="7">
    <source>
        <dbReference type="ARBA" id="ARBA00023006"/>
    </source>
</evidence>
<evidence type="ECO:0000256" key="1">
    <source>
        <dbReference type="ARBA" id="ARBA00004406"/>
    </source>
</evidence>
<evidence type="ECO:0000313" key="15">
    <source>
        <dbReference type="Proteomes" id="UP001341245"/>
    </source>
</evidence>
<evidence type="ECO:0000256" key="10">
    <source>
        <dbReference type="ARBA" id="ARBA00024479"/>
    </source>
</evidence>
<comment type="catalytic activity">
    <reaction evidence="11">
        <text>a 1,2-diacyl-sn-glycero-3-phosphoethanolamine(in) = a 1,2-diacyl-sn-glycero-3-phosphoethanolamine(out)</text>
        <dbReference type="Rhea" id="RHEA:38895"/>
        <dbReference type="ChEBI" id="CHEBI:64612"/>
    </reaction>
</comment>
<dbReference type="PANTHER" id="PTHR13190">
    <property type="entry name" value="AUTOPHAGY-RELATED 2, ISOFORM A"/>
    <property type="match status" value="1"/>
</dbReference>
<feature type="compositionally biased region" description="Polar residues" evidence="13">
    <location>
        <begin position="129"/>
        <end position="141"/>
    </location>
</feature>
<evidence type="ECO:0000313" key="14">
    <source>
        <dbReference type="EMBL" id="KAK6002849.1"/>
    </source>
</evidence>
<keyword evidence="6" id="KW-0256">Endoplasmic reticulum</keyword>
<comment type="subcellular location">
    <subcellularLocation>
        <location evidence="1">Endoplasmic reticulum membrane</location>
        <topology evidence="1">Peripheral membrane protein</topology>
    </subcellularLocation>
    <subcellularLocation>
        <location evidence="2">Preautophagosomal structure membrane</location>
        <topology evidence="2">Peripheral membrane protein</topology>
    </subcellularLocation>
</comment>
<evidence type="ECO:0000256" key="2">
    <source>
        <dbReference type="ARBA" id="ARBA00004623"/>
    </source>
</evidence>
<comment type="similarity">
    <text evidence="3">Belongs to the ATG2 family.</text>
</comment>
<feature type="region of interest" description="Disordered" evidence="13">
    <location>
        <begin position="290"/>
        <end position="311"/>
    </location>
</feature>
<comment type="catalytic activity">
    <reaction evidence="12">
        <text>a 1,2-diacyl-sn-glycero-3-phosphocholine(in) = a 1,2-diacyl-sn-glycero-3-phosphocholine(out)</text>
        <dbReference type="Rhea" id="RHEA:38571"/>
        <dbReference type="ChEBI" id="CHEBI:57643"/>
    </reaction>
</comment>
<evidence type="ECO:0000256" key="13">
    <source>
        <dbReference type="SAM" id="MobiDB-lite"/>
    </source>
</evidence>
<feature type="compositionally biased region" description="Basic and acidic residues" evidence="13">
    <location>
        <begin position="111"/>
        <end position="121"/>
    </location>
</feature>
<protein>
    <recommendedName>
        <fullName evidence="4">Autophagy-related protein 2</fullName>
    </recommendedName>
</protein>
<feature type="compositionally biased region" description="Low complexity" evidence="13">
    <location>
        <begin position="452"/>
        <end position="463"/>
    </location>
</feature>
<comment type="caution">
    <text evidence="14">The sequence shown here is derived from an EMBL/GenBank/DDBJ whole genome shotgun (WGS) entry which is preliminary data.</text>
</comment>
<dbReference type="InterPro" id="IPR026849">
    <property type="entry name" value="ATG2"/>
</dbReference>
<keyword evidence="7" id="KW-0072">Autophagy</keyword>
<evidence type="ECO:0000256" key="12">
    <source>
        <dbReference type="ARBA" id="ARBA00024631"/>
    </source>
</evidence>
<gene>
    <name evidence="14" type="ORF">QM012_001599</name>
</gene>
<dbReference type="PANTHER" id="PTHR13190:SF1">
    <property type="entry name" value="AUTOPHAGY-RELATED 2, ISOFORM A"/>
    <property type="match status" value="1"/>
</dbReference>
<feature type="region of interest" description="Disordered" evidence="13">
    <location>
        <begin position="426"/>
        <end position="473"/>
    </location>
</feature>
<evidence type="ECO:0000256" key="5">
    <source>
        <dbReference type="ARBA" id="ARBA00022448"/>
    </source>
</evidence>
<feature type="region of interest" description="Disordered" evidence="13">
    <location>
        <begin position="109"/>
        <end position="141"/>
    </location>
</feature>
<proteinExistence type="inferred from homology"/>
<accession>A0ABR0TEK6</accession>
<evidence type="ECO:0000256" key="9">
    <source>
        <dbReference type="ARBA" id="ARBA00023136"/>
    </source>
</evidence>